<feature type="compositionally biased region" description="Basic and acidic residues" evidence="1">
    <location>
        <begin position="113"/>
        <end position="147"/>
    </location>
</feature>
<dbReference type="EMBL" id="JAJAGQ010000002">
    <property type="protein sequence ID" value="KAJ8569609.1"/>
    <property type="molecule type" value="Genomic_DNA"/>
</dbReference>
<sequence length="147" mass="16335">MNKSEGTPHKQQQQTEEQHENIVADNTIEKEIAKPVDVGEGKTHVIHDVDLNKVPAKPPDDLTDMSVSDEDAALKRIAGGNQSSSKERKDEEGEIQSVEMHQNKNAMQGSGENMKEKEDDNEETKTGDIQKEHSKLTTKKFELGGQT</sequence>
<organism evidence="2 3">
    <name type="scientific">Anisodus acutangulus</name>
    <dbReference type="NCBI Taxonomy" id="402998"/>
    <lineage>
        <taxon>Eukaryota</taxon>
        <taxon>Viridiplantae</taxon>
        <taxon>Streptophyta</taxon>
        <taxon>Embryophyta</taxon>
        <taxon>Tracheophyta</taxon>
        <taxon>Spermatophyta</taxon>
        <taxon>Magnoliopsida</taxon>
        <taxon>eudicotyledons</taxon>
        <taxon>Gunneridae</taxon>
        <taxon>Pentapetalae</taxon>
        <taxon>asterids</taxon>
        <taxon>lamiids</taxon>
        <taxon>Solanales</taxon>
        <taxon>Solanaceae</taxon>
        <taxon>Solanoideae</taxon>
        <taxon>Hyoscyameae</taxon>
        <taxon>Anisodus</taxon>
    </lineage>
</organism>
<keyword evidence="3" id="KW-1185">Reference proteome</keyword>
<evidence type="ECO:0000313" key="3">
    <source>
        <dbReference type="Proteomes" id="UP001152561"/>
    </source>
</evidence>
<reference evidence="3" key="1">
    <citation type="journal article" date="2023" name="Proc. Natl. Acad. Sci. U.S.A.">
        <title>Genomic and structural basis for evolution of tropane alkaloid biosynthesis.</title>
        <authorList>
            <person name="Wanga Y.-J."/>
            <person name="Taina T."/>
            <person name="Yua J.-Y."/>
            <person name="Lia J."/>
            <person name="Xua B."/>
            <person name="Chenc J."/>
            <person name="D'Auriad J.C."/>
            <person name="Huanga J.-P."/>
            <person name="Huanga S.-X."/>
        </authorList>
    </citation>
    <scope>NUCLEOTIDE SEQUENCE [LARGE SCALE GENOMIC DNA]</scope>
    <source>
        <strain evidence="3">cv. KIB-2019</strain>
    </source>
</reference>
<comment type="caution">
    <text evidence="2">The sequence shown here is derived from an EMBL/GenBank/DDBJ whole genome shotgun (WGS) entry which is preliminary data.</text>
</comment>
<feature type="compositionally biased region" description="Polar residues" evidence="1">
    <location>
        <begin position="99"/>
        <end position="110"/>
    </location>
</feature>
<name>A0A9Q1RRE5_9SOLA</name>
<evidence type="ECO:0000256" key="1">
    <source>
        <dbReference type="SAM" id="MobiDB-lite"/>
    </source>
</evidence>
<gene>
    <name evidence="2" type="ORF">K7X08_006186</name>
</gene>
<evidence type="ECO:0000313" key="2">
    <source>
        <dbReference type="EMBL" id="KAJ8569609.1"/>
    </source>
</evidence>
<feature type="region of interest" description="Disordered" evidence="1">
    <location>
        <begin position="49"/>
        <end position="147"/>
    </location>
</feature>
<feature type="compositionally biased region" description="Acidic residues" evidence="1">
    <location>
        <begin position="61"/>
        <end position="71"/>
    </location>
</feature>
<dbReference type="Proteomes" id="UP001152561">
    <property type="component" value="Unassembled WGS sequence"/>
</dbReference>
<dbReference type="AlphaFoldDB" id="A0A9Q1RRE5"/>
<protein>
    <submittedName>
        <fullName evidence="2">Uncharacterized protein</fullName>
    </submittedName>
</protein>
<feature type="region of interest" description="Disordered" evidence="1">
    <location>
        <begin position="1"/>
        <end position="36"/>
    </location>
</feature>
<proteinExistence type="predicted"/>
<feature type="compositionally biased region" description="Basic and acidic residues" evidence="1">
    <location>
        <begin position="16"/>
        <end position="36"/>
    </location>
</feature>
<accession>A0A9Q1RRE5</accession>